<dbReference type="EMBL" id="JBHSMQ010000005">
    <property type="protein sequence ID" value="MFC5456176.1"/>
    <property type="molecule type" value="Genomic_DNA"/>
</dbReference>
<keyword evidence="5" id="KW-0732">Signal</keyword>
<dbReference type="Gene3D" id="1.10.760.10">
    <property type="entry name" value="Cytochrome c-like domain"/>
    <property type="match status" value="1"/>
</dbReference>
<keyword evidence="2 4" id="KW-0479">Metal-binding</keyword>
<dbReference type="InterPro" id="IPR009056">
    <property type="entry name" value="Cyt_c-like_dom"/>
</dbReference>
<evidence type="ECO:0000256" key="1">
    <source>
        <dbReference type="ARBA" id="ARBA00022617"/>
    </source>
</evidence>
<protein>
    <submittedName>
        <fullName evidence="7">C-type cytochrome domain-containing protein</fullName>
    </submittedName>
</protein>
<proteinExistence type="predicted"/>
<feature type="chain" id="PRO_5045338368" evidence="5">
    <location>
        <begin position="19"/>
        <end position="186"/>
    </location>
</feature>
<evidence type="ECO:0000256" key="5">
    <source>
        <dbReference type="SAM" id="SignalP"/>
    </source>
</evidence>
<organism evidence="7 8">
    <name type="scientific">Prosthecobacter fluviatilis</name>
    <dbReference type="NCBI Taxonomy" id="445931"/>
    <lineage>
        <taxon>Bacteria</taxon>
        <taxon>Pseudomonadati</taxon>
        <taxon>Verrucomicrobiota</taxon>
        <taxon>Verrucomicrobiia</taxon>
        <taxon>Verrucomicrobiales</taxon>
        <taxon>Verrucomicrobiaceae</taxon>
        <taxon>Prosthecobacter</taxon>
    </lineage>
</organism>
<feature type="signal peptide" evidence="5">
    <location>
        <begin position="1"/>
        <end position="18"/>
    </location>
</feature>
<dbReference type="Gene3D" id="2.30.30.700">
    <property type="entry name" value="SLA1 homology domain 1"/>
    <property type="match status" value="1"/>
</dbReference>
<name>A0ABW0KT38_9BACT</name>
<dbReference type="PROSITE" id="PS51007">
    <property type="entry name" value="CYTC"/>
    <property type="match status" value="1"/>
</dbReference>
<evidence type="ECO:0000256" key="2">
    <source>
        <dbReference type="ARBA" id="ARBA00022723"/>
    </source>
</evidence>
<evidence type="ECO:0000256" key="4">
    <source>
        <dbReference type="PROSITE-ProRule" id="PRU00433"/>
    </source>
</evidence>
<keyword evidence="8" id="KW-1185">Reference proteome</keyword>
<accession>A0ABW0KT38</accession>
<dbReference type="PANTHER" id="PTHR35889">
    <property type="entry name" value="CYCLOINULO-OLIGOSACCHARIDE FRUCTANOTRANSFERASE-RELATED"/>
    <property type="match status" value="1"/>
</dbReference>
<sequence length="186" mass="19328">MKSSLLFVLVLTATAASAVDFKSQVAPIFRNKCYACHSVTKKVKGKLALDDDKLPEQIGAGKNIIPGQGAQSTMYVNCTLPNDDGDVMPPEGKNRLTDAELATLKAWIDEGASLTGGGAAPAAAMPAAGGVLKWTNTEGKTIEAEFMGLEGDSVLLKIPSTGVTHILALSKLSAESQAQAKTAVKK</sequence>
<dbReference type="PANTHER" id="PTHR35889:SF3">
    <property type="entry name" value="F-BOX DOMAIN-CONTAINING PROTEIN"/>
    <property type="match status" value="1"/>
</dbReference>
<reference evidence="8" key="1">
    <citation type="journal article" date="2019" name="Int. J. Syst. Evol. Microbiol.">
        <title>The Global Catalogue of Microorganisms (GCM) 10K type strain sequencing project: providing services to taxonomists for standard genome sequencing and annotation.</title>
        <authorList>
            <consortium name="The Broad Institute Genomics Platform"/>
            <consortium name="The Broad Institute Genome Sequencing Center for Infectious Disease"/>
            <person name="Wu L."/>
            <person name="Ma J."/>
        </authorList>
    </citation>
    <scope>NUCLEOTIDE SEQUENCE [LARGE SCALE GENOMIC DNA]</scope>
    <source>
        <strain evidence="8">CGMCC 4.1469</strain>
    </source>
</reference>
<evidence type="ECO:0000313" key="8">
    <source>
        <dbReference type="Proteomes" id="UP001596052"/>
    </source>
</evidence>
<dbReference type="SUPFAM" id="SSF46626">
    <property type="entry name" value="Cytochrome c"/>
    <property type="match status" value="1"/>
</dbReference>
<dbReference type="InterPro" id="IPR036909">
    <property type="entry name" value="Cyt_c-like_dom_sf"/>
</dbReference>
<comment type="caution">
    <text evidence="7">The sequence shown here is derived from an EMBL/GenBank/DDBJ whole genome shotgun (WGS) entry which is preliminary data.</text>
</comment>
<feature type="domain" description="Cytochrome c" evidence="6">
    <location>
        <begin position="12"/>
        <end position="112"/>
    </location>
</feature>
<keyword evidence="3 4" id="KW-0408">Iron</keyword>
<keyword evidence="1 4" id="KW-0349">Heme</keyword>
<gene>
    <name evidence="7" type="ORF">ACFQDI_15035</name>
</gene>
<evidence type="ECO:0000256" key="3">
    <source>
        <dbReference type="ARBA" id="ARBA00023004"/>
    </source>
</evidence>
<evidence type="ECO:0000259" key="6">
    <source>
        <dbReference type="PROSITE" id="PS51007"/>
    </source>
</evidence>
<dbReference type="RefSeq" id="WP_377168163.1">
    <property type="nucleotide sequence ID" value="NZ_JBHSMQ010000005.1"/>
</dbReference>
<dbReference type="Pfam" id="PF07635">
    <property type="entry name" value="PSCyt1"/>
    <property type="match status" value="1"/>
</dbReference>
<evidence type="ECO:0000313" key="7">
    <source>
        <dbReference type="EMBL" id="MFC5456176.1"/>
    </source>
</evidence>
<dbReference type="Proteomes" id="UP001596052">
    <property type="component" value="Unassembled WGS sequence"/>
</dbReference>
<dbReference type="InterPro" id="IPR011429">
    <property type="entry name" value="Cyt_c_Planctomycete-type"/>
</dbReference>